<keyword evidence="6 12" id="KW-0812">Transmembrane</keyword>
<keyword evidence="7 12" id="KW-0375">Hydrogen ion transport</keyword>
<evidence type="ECO:0000256" key="10">
    <source>
        <dbReference type="ARBA" id="ARBA00023128"/>
    </source>
</evidence>
<geneLocation type="mitochondrion" evidence="14"/>
<evidence type="ECO:0000256" key="11">
    <source>
        <dbReference type="ARBA" id="ARBA00023136"/>
    </source>
</evidence>
<keyword evidence="10 12" id="KW-0496">Mitochondrion</keyword>
<comment type="similarity">
    <text evidence="2 12">Belongs to the ATPase protein 8 family.</text>
</comment>
<evidence type="ECO:0000256" key="9">
    <source>
        <dbReference type="ARBA" id="ARBA00023065"/>
    </source>
</evidence>
<dbReference type="GO" id="GO:0015986">
    <property type="term" value="P:proton motive force-driven ATP synthesis"/>
    <property type="evidence" value="ECO:0007669"/>
    <property type="project" value="InterPro"/>
</dbReference>
<evidence type="ECO:0000256" key="4">
    <source>
        <dbReference type="ARBA" id="ARBA00022448"/>
    </source>
</evidence>
<evidence type="ECO:0000256" key="3">
    <source>
        <dbReference type="ARBA" id="ARBA00011291"/>
    </source>
</evidence>
<evidence type="ECO:0000313" key="14">
    <source>
        <dbReference type="EMBL" id="ALO77071.1"/>
    </source>
</evidence>
<proteinExistence type="inferred from homology"/>
<dbReference type="AlphaFoldDB" id="A0A0S2MQR7"/>
<evidence type="ECO:0000256" key="1">
    <source>
        <dbReference type="ARBA" id="ARBA00004304"/>
    </source>
</evidence>
<sequence>MPQMAPLNWLLLFIVFIFIFLLFNSMNFFLSTYSPRHKSHTKLTKTINWKW</sequence>
<evidence type="ECO:0000256" key="12">
    <source>
        <dbReference type="RuleBase" id="RU003661"/>
    </source>
</evidence>
<dbReference type="GO" id="GO:0045259">
    <property type="term" value="C:proton-transporting ATP synthase complex"/>
    <property type="evidence" value="ECO:0007669"/>
    <property type="project" value="UniProtKB-KW"/>
</dbReference>
<keyword evidence="4 12" id="KW-0813">Transport</keyword>
<organism evidence="14">
    <name type="scientific">Hybosorus sp. HYB02</name>
    <dbReference type="NCBI Taxonomy" id="1205558"/>
    <lineage>
        <taxon>Eukaryota</taxon>
        <taxon>Metazoa</taxon>
        <taxon>Ecdysozoa</taxon>
        <taxon>Arthropoda</taxon>
        <taxon>Hexapoda</taxon>
        <taxon>Insecta</taxon>
        <taxon>Pterygota</taxon>
        <taxon>Neoptera</taxon>
        <taxon>Endopterygota</taxon>
        <taxon>Coleoptera</taxon>
        <taxon>Polyphaga</taxon>
        <taxon>Scarabaeiformia</taxon>
        <taxon>Hybosoridae</taxon>
        <taxon>Hybosorinae</taxon>
        <taxon>Hybosorus</taxon>
    </lineage>
</organism>
<reference evidence="14" key="1">
    <citation type="submission" date="2012-06" db="EMBL/GenBank/DDBJ databases">
        <title>Mitogenomics of the Coleoptera under dense taxon sampling.</title>
        <authorList>
            <person name="Timmermans M.J.T.N."/>
            <person name="Lim J."/>
            <person name="Dodsworth S."/>
            <person name="Haran J."/>
            <person name="Ahrens D."/>
            <person name="Bocak L."/>
            <person name="London A."/>
            <person name="Culverwell L."/>
            <person name="Vogler A.P."/>
        </authorList>
    </citation>
    <scope>NUCLEOTIDE SEQUENCE</scope>
</reference>
<dbReference type="GO" id="GO:0015078">
    <property type="term" value="F:proton transmembrane transporter activity"/>
    <property type="evidence" value="ECO:0007669"/>
    <property type="project" value="InterPro"/>
</dbReference>
<dbReference type="Pfam" id="PF00895">
    <property type="entry name" value="ATP-synt_8"/>
    <property type="match status" value="1"/>
</dbReference>
<keyword evidence="9 12" id="KW-0406">Ion transport</keyword>
<dbReference type="GO" id="GO:0031966">
    <property type="term" value="C:mitochondrial membrane"/>
    <property type="evidence" value="ECO:0007669"/>
    <property type="project" value="UniProtKB-SubCell"/>
</dbReference>
<evidence type="ECO:0000256" key="6">
    <source>
        <dbReference type="ARBA" id="ARBA00022692"/>
    </source>
</evidence>
<name>A0A0S2MQR7_9SCAR</name>
<comment type="subcellular location">
    <subcellularLocation>
        <location evidence="1 12">Mitochondrion membrane</location>
        <topology evidence="1 12">Single-pass membrane protein</topology>
    </subcellularLocation>
</comment>
<evidence type="ECO:0000256" key="2">
    <source>
        <dbReference type="ARBA" id="ARBA00008892"/>
    </source>
</evidence>
<accession>A0A0S2MQR7</accession>
<keyword evidence="11 13" id="KW-0472">Membrane</keyword>
<protein>
    <recommendedName>
        <fullName evidence="12">ATP synthase complex subunit 8</fullName>
    </recommendedName>
</protein>
<evidence type="ECO:0000256" key="13">
    <source>
        <dbReference type="SAM" id="Phobius"/>
    </source>
</evidence>
<gene>
    <name evidence="14" type="primary">atp8</name>
</gene>
<feature type="transmembrane region" description="Helical" evidence="13">
    <location>
        <begin position="6"/>
        <end position="30"/>
    </location>
</feature>
<dbReference type="InterPro" id="IPR001421">
    <property type="entry name" value="ATP8_metazoa"/>
</dbReference>
<comment type="subunit">
    <text evidence="3">F-type ATPases have 2 components, CF(1) - the catalytic core - and CF(0) - the membrane proton channel.</text>
</comment>
<keyword evidence="5 12" id="KW-0138">CF(0)</keyword>
<evidence type="ECO:0000256" key="7">
    <source>
        <dbReference type="ARBA" id="ARBA00022781"/>
    </source>
</evidence>
<evidence type="ECO:0000256" key="8">
    <source>
        <dbReference type="ARBA" id="ARBA00022989"/>
    </source>
</evidence>
<dbReference type="EMBL" id="JX412807">
    <property type="protein sequence ID" value="ALO77071.1"/>
    <property type="molecule type" value="Genomic_DNA"/>
</dbReference>
<keyword evidence="8 13" id="KW-1133">Transmembrane helix</keyword>
<evidence type="ECO:0000256" key="5">
    <source>
        <dbReference type="ARBA" id="ARBA00022547"/>
    </source>
</evidence>